<dbReference type="GeneTree" id="ENSGT00940000166582"/>
<dbReference type="PANTHER" id="PTHR45736">
    <property type="entry name" value="ZINC FINGER MYM-TYPE PROTEIN"/>
    <property type="match status" value="1"/>
</dbReference>
<dbReference type="AlphaFoldDB" id="A0A8C2Z5T8"/>
<keyword evidence="8" id="KW-1185">Reference proteome</keyword>
<keyword evidence="1" id="KW-1017">Isopeptide bond</keyword>
<keyword evidence="3" id="KW-0832">Ubl conjugation</keyword>
<protein>
    <recommendedName>
        <fullName evidence="6">TRASH domain-containing protein</fullName>
    </recommendedName>
</protein>
<reference evidence="7" key="2">
    <citation type="submission" date="2025-09" db="UniProtKB">
        <authorList>
            <consortium name="Ensembl"/>
        </authorList>
    </citation>
    <scope>IDENTIFICATION</scope>
</reference>
<feature type="region of interest" description="Disordered" evidence="4">
    <location>
        <begin position="839"/>
        <end position="859"/>
    </location>
</feature>
<dbReference type="PANTHER" id="PTHR45736:SF5">
    <property type="entry name" value="ZINC FINGER MYM-TYPE PROTEIN 4"/>
    <property type="match status" value="1"/>
</dbReference>
<organism evidence="7 8">
    <name type="scientific">Cyclopterus lumpus</name>
    <name type="common">Lumpsucker</name>
    <dbReference type="NCBI Taxonomy" id="8103"/>
    <lineage>
        <taxon>Eukaryota</taxon>
        <taxon>Metazoa</taxon>
        <taxon>Chordata</taxon>
        <taxon>Craniata</taxon>
        <taxon>Vertebrata</taxon>
        <taxon>Euteleostomi</taxon>
        <taxon>Actinopterygii</taxon>
        <taxon>Neopterygii</taxon>
        <taxon>Teleostei</taxon>
        <taxon>Neoteleostei</taxon>
        <taxon>Acanthomorphata</taxon>
        <taxon>Eupercaria</taxon>
        <taxon>Perciformes</taxon>
        <taxon>Cottioidei</taxon>
        <taxon>Cottales</taxon>
        <taxon>Cyclopteridae</taxon>
        <taxon>Cyclopterus</taxon>
    </lineage>
</organism>
<evidence type="ECO:0000256" key="3">
    <source>
        <dbReference type="ARBA" id="ARBA00022843"/>
    </source>
</evidence>
<dbReference type="Proteomes" id="UP000694565">
    <property type="component" value="Unplaced"/>
</dbReference>
<dbReference type="Pfam" id="PF12012">
    <property type="entry name" value="DUF3504"/>
    <property type="match status" value="1"/>
</dbReference>
<feature type="domain" description="TRASH" evidence="6">
    <location>
        <begin position="25"/>
        <end position="60"/>
    </location>
</feature>
<dbReference type="InterPro" id="IPR051284">
    <property type="entry name" value="ZnF_MYMT-QRICH1"/>
</dbReference>
<feature type="domain" description="TRASH" evidence="6">
    <location>
        <begin position="193"/>
        <end position="229"/>
    </location>
</feature>
<reference evidence="7" key="1">
    <citation type="submission" date="2025-08" db="UniProtKB">
        <authorList>
            <consortium name="Ensembl"/>
        </authorList>
    </citation>
    <scope>IDENTIFICATION</scope>
</reference>
<feature type="domain" description="TRASH" evidence="6">
    <location>
        <begin position="68"/>
        <end position="106"/>
    </location>
</feature>
<proteinExistence type="predicted"/>
<dbReference type="InterPro" id="IPR021893">
    <property type="entry name" value="ZMYM2-like_C"/>
</dbReference>
<dbReference type="Pfam" id="PF25561">
    <property type="entry name" value="QRICH1"/>
    <property type="match status" value="1"/>
</dbReference>
<evidence type="ECO:0000313" key="8">
    <source>
        <dbReference type="Proteomes" id="UP000694565"/>
    </source>
</evidence>
<dbReference type="InterPro" id="IPR057926">
    <property type="entry name" value="QRICH1_dom"/>
</dbReference>
<evidence type="ECO:0000256" key="1">
    <source>
        <dbReference type="ARBA" id="ARBA00022499"/>
    </source>
</evidence>
<evidence type="ECO:0000256" key="2">
    <source>
        <dbReference type="ARBA" id="ARBA00022553"/>
    </source>
</evidence>
<name>A0A8C2Z5T8_CYCLU</name>
<dbReference type="InterPro" id="IPR011017">
    <property type="entry name" value="TRASH_dom"/>
</dbReference>
<feature type="domain" description="TRASH" evidence="6">
    <location>
        <begin position="116"/>
        <end position="152"/>
    </location>
</feature>
<feature type="domain" description="TRASH" evidence="6">
    <location>
        <begin position="319"/>
        <end position="354"/>
    </location>
</feature>
<evidence type="ECO:0000256" key="5">
    <source>
        <dbReference type="SAM" id="Phobius"/>
    </source>
</evidence>
<evidence type="ECO:0000313" key="7">
    <source>
        <dbReference type="Ensembl" id="ENSCLMP00005022217.1"/>
    </source>
</evidence>
<evidence type="ECO:0000256" key="4">
    <source>
        <dbReference type="SAM" id="MobiDB-lite"/>
    </source>
</evidence>
<keyword evidence="5" id="KW-0812">Transmembrane</keyword>
<keyword evidence="5" id="KW-1133">Transmembrane helix</keyword>
<dbReference type="Pfam" id="PF24900">
    <property type="entry name" value="TRASH_ZMYM4"/>
    <property type="match status" value="1"/>
</dbReference>
<dbReference type="SMART" id="SM00746">
    <property type="entry name" value="TRASH"/>
    <property type="match status" value="6"/>
</dbReference>
<dbReference type="Ensembl" id="ENSCLMT00005023293.1">
    <property type="protein sequence ID" value="ENSCLMP00005022217.1"/>
    <property type="gene ID" value="ENSCLMG00005011021.1"/>
</dbReference>
<keyword evidence="5" id="KW-0472">Membrane</keyword>
<feature type="domain" description="TRASH" evidence="6">
    <location>
        <begin position="275"/>
        <end position="313"/>
    </location>
</feature>
<feature type="transmembrane region" description="Helical" evidence="5">
    <location>
        <begin position="548"/>
        <end position="567"/>
    </location>
</feature>
<sequence>QEVIHKICSDPCFLRFCTLNNLSICENCRSCCSAPLALKMVDGSKKLCDAECLAQFKLVRKIKTLQPCAMCHASRVMADMLENKNGEDAVELFCTSSCVMAFKIQAVSASGAPLKCDQCGKTTLPACHLAMPDASIRNFCTLTCAMSFKVNTTLYNVQNSQLSPKDMSASTNAEGAADRTQCDFLKPPEKLPCAQCQRIIKATPKVIQKKDKMHFVCSLACSQKFKMTNNIIAKCEYCENEKIIRDVKKVDGKVCFFCCKMLFRQELKKQWGEHCGLCAYCLSISKTRVTAKYEGANKEFCSEDCSLNYNMLLSRVAQCDTCGQNGKLRQSLPMLGEVKHFCFLRCLLHFCNKKVQMVNTGMYCSCHFLFACFIAYNFSSSPRPSGTIESSPIIANVISLASALAKQPSASASPTQLDTFVPKVIVLPVPVPLYVPLPMNMYSQYTPKPLCLPIPLPVPVFLPTPTVKSAKEEIQPDQLEEELGFTSEMKKVHEREDRVVTTKGPRQEGLASSGEPCDEREGVMLLVRLRKDSELKGTAESRALHHQALYLILLSYKIFYTYVFLAGRKTRRFKRMSDSFLLLADALPLDQDVLRCSASELSDGLCCFIREVKRPDGEPYSPDGLFYLCLSIQQYLFDNDRLEDIFNDLTYNKFATKFTRILKSFKPSTADGYIHSRVEEGFLWDCKQLGAYSPIVLLNTLLFFCCKYFGFTTVEQHRQLSFAHVMRCTKTNPNNTNTTFLRFHLHSINEAETDGVPAKKRKRKKDILEMMENTENPLRCPVSLYEFYLSKPRTDLFYLLPDRRCVPNSPLWFCSTPLDDGTMEAMLVRIMALRELRGPDGGSSPSGYSKLFPFQSSGS</sequence>
<accession>A0A8C2Z5T8</accession>
<feature type="region of interest" description="Disordered" evidence="4">
    <location>
        <begin position="494"/>
        <end position="516"/>
    </location>
</feature>
<evidence type="ECO:0000259" key="6">
    <source>
        <dbReference type="SMART" id="SM00746"/>
    </source>
</evidence>
<keyword evidence="2" id="KW-0597">Phosphoprotein</keyword>